<dbReference type="RefSeq" id="WP_341835050.1">
    <property type="nucleotide sequence ID" value="NZ_CP149822.1"/>
</dbReference>
<sequence>MKRILLFAILNCLAGYVFAQTGIVLQGTVKDGNGKALPFASVFLNQTTMGSRSDESGGYVIRDIPPGWYEVIVSYLGYESQVHPVQLDEGKALSFVLKEKPGMLKEQVVRPDKDREFYLAMFKRVFIGEGAFAKECKLLNPDIVEFEPDIAREILRARAGDFLEIRNDALGYNIRFLLQHFEYNPRSGYSMYYGNPLFLPMQPRNNVQRKRWEQNRREAYRGSSLQFFRSLIAGTQREDGYTMRRLKRVEKEKGVVVDAPPDSVMQIIKSPMFSRNVSFLSRQEWPADSVLHKRGDGYVLQYPDLLYVVYSKEKEEQLYIQKYLRSNERAGPQTSIMRLLEPEVRVDRNGNLEAPMDVIFENYWGWEKLAVMLPLDYRL</sequence>
<keyword evidence="1" id="KW-0732">Signal</keyword>
<gene>
    <name evidence="2" type="ORF">WJU16_19290</name>
</gene>
<dbReference type="EMBL" id="CP149822">
    <property type="protein sequence ID" value="WZN40117.1"/>
    <property type="molecule type" value="Genomic_DNA"/>
</dbReference>
<dbReference type="InterPro" id="IPR008969">
    <property type="entry name" value="CarboxyPept-like_regulatory"/>
</dbReference>
<evidence type="ECO:0000313" key="3">
    <source>
        <dbReference type="Proteomes" id="UP001485459"/>
    </source>
</evidence>
<evidence type="ECO:0000256" key="1">
    <source>
        <dbReference type="SAM" id="SignalP"/>
    </source>
</evidence>
<dbReference type="SUPFAM" id="SSF49464">
    <property type="entry name" value="Carboxypeptidase regulatory domain-like"/>
    <property type="match status" value="1"/>
</dbReference>
<reference evidence="3" key="1">
    <citation type="submission" date="2024-03" db="EMBL/GenBank/DDBJ databases">
        <title>Chitinophaga horti sp. nov., isolated from garden soil.</title>
        <authorList>
            <person name="Lee D.S."/>
            <person name="Han D.M."/>
            <person name="Baek J.H."/>
            <person name="Choi D.G."/>
            <person name="Jeon J.H."/>
            <person name="Jeon C.O."/>
        </authorList>
    </citation>
    <scope>NUCLEOTIDE SEQUENCE [LARGE SCALE GENOMIC DNA]</scope>
    <source>
        <strain evidence="3">GPA1</strain>
    </source>
</reference>
<accession>A0ABZ2YLG4</accession>
<name>A0ABZ2YLG4_9BACT</name>
<dbReference type="Proteomes" id="UP001485459">
    <property type="component" value="Chromosome"/>
</dbReference>
<dbReference type="Gene3D" id="2.60.40.1120">
    <property type="entry name" value="Carboxypeptidase-like, regulatory domain"/>
    <property type="match status" value="1"/>
</dbReference>
<keyword evidence="3" id="KW-1185">Reference proteome</keyword>
<dbReference type="Pfam" id="PF13715">
    <property type="entry name" value="CarbopepD_reg_2"/>
    <property type="match status" value="1"/>
</dbReference>
<protein>
    <submittedName>
        <fullName evidence="2">Carboxypeptidase-like regulatory domain-containing protein</fullName>
    </submittedName>
</protein>
<feature type="chain" id="PRO_5045388850" evidence="1">
    <location>
        <begin position="20"/>
        <end position="379"/>
    </location>
</feature>
<proteinExistence type="predicted"/>
<evidence type="ECO:0000313" key="2">
    <source>
        <dbReference type="EMBL" id="WZN40117.1"/>
    </source>
</evidence>
<organism evidence="2 3">
    <name type="scientific">Chitinophaga pollutisoli</name>
    <dbReference type="NCBI Taxonomy" id="3133966"/>
    <lineage>
        <taxon>Bacteria</taxon>
        <taxon>Pseudomonadati</taxon>
        <taxon>Bacteroidota</taxon>
        <taxon>Chitinophagia</taxon>
        <taxon>Chitinophagales</taxon>
        <taxon>Chitinophagaceae</taxon>
        <taxon>Chitinophaga</taxon>
    </lineage>
</organism>
<feature type="signal peptide" evidence="1">
    <location>
        <begin position="1"/>
        <end position="19"/>
    </location>
</feature>